<evidence type="ECO:0000256" key="1">
    <source>
        <dbReference type="ARBA" id="ARBA00022723"/>
    </source>
</evidence>
<dbReference type="GO" id="GO:0008270">
    <property type="term" value="F:zinc ion binding"/>
    <property type="evidence" value="ECO:0007669"/>
    <property type="project" value="UniProtKB-KW"/>
</dbReference>
<evidence type="ECO:0000259" key="6">
    <source>
        <dbReference type="PROSITE" id="PS50865"/>
    </source>
</evidence>
<protein>
    <recommendedName>
        <fullName evidence="6">MYND-type domain-containing protein</fullName>
    </recommendedName>
</protein>
<keyword evidence="3" id="KW-0862">Zinc</keyword>
<gene>
    <name evidence="7" type="ORF">GBAR_LOCUS9894</name>
</gene>
<name>A0AA35RRR4_GEOBA</name>
<accession>A0AA35RRR4</accession>
<dbReference type="Proteomes" id="UP001174909">
    <property type="component" value="Unassembled WGS sequence"/>
</dbReference>
<dbReference type="AlphaFoldDB" id="A0AA35RRR4"/>
<organism evidence="7 8">
    <name type="scientific">Geodia barretti</name>
    <name type="common">Barrett's horny sponge</name>
    <dbReference type="NCBI Taxonomy" id="519541"/>
    <lineage>
        <taxon>Eukaryota</taxon>
        <taxon>Metazoa</taxon>
        <taxon>Porifera</taxon>
        <taxon>Demospongiae</taxon>
        <taxon>Heteroscleromorpha</taxon>
        <taxon>Tetractinellida</taxon>
        <taxon>Astrophorina</taxon>
        <taxon>Geodiidae</taxon>
        <taxon>Geodia</taxon>
    </lineage>
</organism>
<dbReference type="EMBL" id="CASHTH010001493">
    <property type="protein sequence ID" value="CAI8016072.1"/>
    <property type="molecule type" value="Genomic_DNA"/>
</dbReference>
<evidence type="ECO:0000256" key="4">
    <source>
        <dbReference type="PROSITE-ProRule" id="PRU00134"/>
    </source>
</evidence>
<feature type="domain" description="MYND-type" evidence="6">
    <location>
        <begin position="117"/>
        <end position="154"/>
    </location>
</feature>
<dbReference type="SUPFAM" id="SSF144232">
    <property type="entry name" value="HIT/MYND zinc finger-like"/>
    <property type="match status" value="4"/>
</dbReference>
<dbReference type="InterPro" id="IPR002893">
    <property type="entry name" value="Znf_MYND"/>
</dbReference>
<dbReference type="Pfam" id="PF01753">
    <property type="entry name" value="zf-MYND"/>
    <property type="match status" value="3"/>
</dbReference>
<evidence type="ECO:0000256" key="2">
    <source>
        <dbReference type="ARBA" id="ARBA00022771"/>
    </source>
</evidence>
<feature type="region of interest" description="Disordered" evidence="5">
    <location>
        <begin position="239"/>
        <end position="265"/>
    </location>
</feature>
<feature type="domain" description="MYND-type" evidence="6">
    <location>
        <begin position="346"/>
        <end position="383"/>
    </location>
</feature>
<keyword evidence="8" id="KW-1185">Reference proteome</keyword>
<dbReference type="Gene3D" id="6.10.140.2220">
    <property type="match status" value="4"/>
</dbReference>
<keyword evidence="1" id="KW-0479">Metal-binding</keyword>
<dbReference type="PROSITE" id="PS01360">
    <property type="entry name" value="ZF_MYND_1"/>
    <property type="match status" value="4"/>
</dbReference>
<reference evidence="7" key="1">
    <citation type="submission" date="2023-03" db="EMBL/GenBank/DDBJ databases">
        <authorList>
            <person name="Steffen K."/>
            <person name="Cardenas P."/>
        </authorList>
    </citation>
    <scope>NUCLEOTIDE SEQUENCE</scope>
</reference>
<proteinExistence type="predicted"/>
<evidence type="ECO:0000313" key="8">
    <source>
        <dbReference type="Proteomes" id="UP001174909"/>
    </source>
</evidence>
<keyword evidence="2 4" id="KW-0863">Zinc-finger</keyword>
<dbReference type="PROSITE" id="PS50865">
    <property type="entry name" value="ZF_MYND_2"/>
    <property type="match status" value="3"/>
</dbReference>
<feature type="domain" description="MYND-type" evidence="6">
    <location>
        <begin position="193"/>
        <end position="228"/>
    </location>
</feature>
<evidence type="ECO:0000256" key="3">
    <source>
        <dbReference type="ARBA" id="ARBA00022833"/>
    </source>
</evidence>
<comment type="caution">
    <text evidence="7">The sequence shown here is derived from an EMBL/GenBank/DDBJ whole genome shotgun (WGS) entry which is preliminary data.</text>
</comment>
<evidence type="ECO:0000256" key="5">
    <source>
        <dbReference type="SAM" id="MobiDB-lite"/>
    </source>
</evidence>
<sequence>MAYGQELINILGLSRNVMVNDAEYEFLKTVFKYFSSTIRCPFRSDLNIVTRAIEAHKLWEHFDHAILFPLYPNPANSTYQKFKKFINALGATSGIRRPGDLPTRQVLMMGQGRNDVCSFCQASAVPLKCEQCLKASYCSSECQEMHRNFHSLVCKQNDATLSHELTNDNPKCLEEKRDEAKKDVKSSSDTTQCARCKKPAAIVCQCQQVSYCSKACQTLERPGHSENCKKLSYHMTTTKVRSSDSSAEIEETQVPQGKPKTHSPWKNSGNECERCKKPATITCKCKQVSYCSEVCKTLEQPVHSEACIRTSLDLTKPHSPPEHKRATGTESKRMADIKTSKKDYKCYNCGKTKSFLQHCKCRDALYCSVECQQLHWPQHKKTCSTVRK</sequence>
<evidence type="ECO:0000313" key="7">
    <source>
        <dbReference type="EMBL" id="CAI8016072.1"/>
    </source>
</evidence>